<evidence type="ECO:0000256" key="1">
    <source>
        <dbReference type="SAM" id="SignalP"/>
    </source>
</evidence>
<dbReference type="InterPro" id="IPR019819">
    <property type="entry name" value="Carboxylesterase_B_CS"/>
</dbReference>
<feature type="domain" description="Carboxylesterase type B" evidence="2">
    <location>
        <begin position="47"/>
        <end position="474"/>
    </location>
</feature>
<dbReference type="Gene3D" id="3.40.50.1820">
    <property type="entry name" value="alpha/beta hydrolase"/>
    <property type="match status" value="1"/>
</dbReference>
<keyword evidence="1" id="KW-0732">Signal</keyword>
<evidence type="ECO:0000313" key="4">
    <source>
        <dbReference type="Proteomes" id="UP001251528"/>
    </source>
</evidence>
<dbReference type="Proteomes" id="UP001251528">
    <property type="component" value="Unassembled WGS sequence"/>
</dbReference>
<dbReference type="InterPro" id="IPR029058">
    <property type="entry name" value="AB_hydrolase_fold"/>
</dbReference>
<name>A0AAJ0CI45_9HYPO</name>
<protein>
    <recommendedName>
        <fullName evidence="2">Carboxylesterase type B domain-containing protein</fullName>
    </recommendedName>
</protein>
<keyword evidence="4" id="KW-1185">Reference proteome</keyword>
<evidence type="ECO:0000259" key="2">
    <source>
        <dbReference type="Pfam" id="PF00135"/>
    </source>
</evidence>
<proteinExistence type="predicted"/>
<accession>A0AAJ0CI45</accession>
<feature type="chain" id="PRO_5042542611" description="Carboxylesterase type B domain-containing protein" evidence="1">
    <location>
        <begin position="20"/>
        <end position="526"/>
    </location>
</feature>
<evidence type="ECO:0000313" key="3">
    <source>
        <dbReference type="EMBL" id="KAK2593461.1"/>
    </source>
</evidence>
<dbReference type="InterPro" id="IPR050309">
    <property type="entry name" value="Type-B_Carboxylest/Lipase"/>
</dbReference>
<comment type="caution">
    <text evidence="3">The sequence shown here is derived from an EMBL/GenBank/DDBJ whole genome shotgun (WGS) entry which is preliminary data.</text>
</comment>
<dbReference type="SUPFAM" id="SSF53474">
    <property type="entry name" value="alpha/beta-Hydrolases"/>
    <property type="match status" value="1"/>
</dbReference>
<sequence length="526" mass="57514">MLGKISLPLLSALLATTAASPTRCPDPNVVDLGYAKHIPTYINKTLSGHKVAIYKNIRFANPPIGDLRFRAPDTRLPKVTGVQDGKVPWRSTACLSSAPGYVPFPEINGTTWGVEDCLFLDVYVPDGVKPGDNVPVLHNFFGSAYAFGDKDTFFSPIGLLDKMFEDHAGKFILVSNNYRLGVAGWTYAAGEDMDGNVGMLDCLAAAEWTTKHIRKFGGDGKRITAIGQSAGAGMLYYMMALNGGKGELPFQQAFLSSPAAPPKRNVTKRQKKLFDLVLKTANCTTLECLRSVPERTIIQVNDQLINQSPSFSGGGQVGALHGFGPAPDGKRIPDLPLALFRKGQFHKDIKGLILGSMAFEGLGTSHDTGLPEYFPILVRQQLQTASNATVKTLQDEYYDATQVPKMAWDWTTDVVFACSANNLAESLPSVSKRYIVSTPPAVHGQDLQYIFGSRNKVPANETRLVDGFQRRLIDFVHGQKLDWPSWGASKHLYSVTDDFGATRLPEKMRQRCDALNKLILDPENGA</sequence>
<dbReference type="AlphaFoldDB" id="A0AAJ0CI45"/>
<dbReference type="Pfam" id="PF00135">
    <property type="entry name" value="COesterase"/>
    <property type="match status" value="1"/>
</dbReference>
<dbReference type="PANTHER" id="PTHR11559">
    <property type="entry name" value="CARBOXYLESTERASE"/>
    <property type="match status" value="1"/>
</dbReference>
<dbReference type="EMBL" id="JASWJB010000210">
    <property type="protein sequence ID" value="KAK2593461.1"/>
    <property type="molecule type" value="Genomic_DNA"/>
</dbReference>
<feature type="signal peptide" evidence="1">
    <location>
        <begin position="1"/>
        <end position="19"/>
    </location>
</feature>
<dbReference type="InterPro" id="IPR002018">
    <property type="entry name" value="CarbesteraseB"/>
</dbReference>
<dbReference type="PROSITE" id="PS00941">
    <property type="entry name" value="CARBOXYLESTERASE_B_2"/>
    <property type="match status" value="1"/>
</dbReference>
<reference evidence="3" key="1">
    <citation type="submission" date="2023-06" db="EMBL/GenBank/DDBJ databases">
        <title>Conoideocrella luteorostrata (Hypocreales: Clavicipitaceae), a potential biocontrol fungus for elongate hemlock scale in United States Christmas tree production areas.</title>
        <authorList>
            <person name="Barrett H."/>
            <person name="Lovett B."/>
            <person name="Macias A.M."/>
            <person name="Stajich J.E."/>
            <person name="Kasson M.T."/>
        </authorList>
    </citation>
    <scope>NUCLEOTIDE SEQUENCE</scope>
    <source>
        <strain evidence="3">ARSEF 14590</strain>
    </source>
</reference>
<gene>
    <name evidence="3" type="ORF">QQS21_008834</name>
</gene>
<organism evidence="3 4">
    <name type="scientific">Conoideocrella luteorostrata</name>
    <dbReference type="NCBI Taxonomy" id="1105319"/>
    <lineage>
        <taxon>Eukaryota</taxon>
        <taxon>Fungi</taxon>
        <taxon>Dikarya</taxon>
        <taxon>Ascomycota</taxon>
        <taxon>Pezizomycotina</taxon>
        <taxon>Sordariomycetes</taxon>
        <taxon>Hypocreomycetidae</taxon>
        <taxon>Hypocreales</taxon>
        <taxon>Clavicipitaceae</taxon>
        <taxon>Conoideocrella</taxon>
    </lineage>
</organism>